<sequence length="860" mass="98984">MKQWVRDHIEEIFLFCCLAVVISMFLFRYGCFASDVDWMSQHSVFPDYFRKLFYKTGKLIPSFASNIGGGQNIFNFSYYGLLSPLILPSYLLPFVTMDTYLSVISVICILSSVLLLYHWLRSKGFRGRLSCSMAVMYLFATPVLFQSYTQWMFVNYMPFLILAFMGVDRFMQKKKPLMLCFSIFLMVMTSYYFSIGGLFALALYQIAYAIRETVPFRLKEFLLLELRTAIYVLTSLLMSGVLLVPTAFTLLGRSSDSKQAVTLAELLIPDVKWTHLVYSGYGIGLTTLLLTAVFGVIFYKKAWERFLGYSLLLVLFVPFFEYLLNGGLYLRGKVLIPFLPLLLYWMAYFLMKMRDRLLSPRAVSFCFGITVFLAAIYCDFKIKELQYFILFDAVLMFLCHFLYEKTRKMACIVVPVFVLMGTFSTGFHGMQNNMVSEQLFAEIDAQEYQSLIKELKDQDLYGYRIETRGSDQENFVNINRIYDMEQSISTIYSSAYAAKYDAFRKHVFGLNEPHRNILMQGMTNNRVFLKMMGVKYLISNQKLDAKVCKKEGKNVVYDNGEVAPLGYVTNTLLDEKQYELLEYPYNQIAFLHGTVTNRQTENLQKTSEAIVHQMQQEVSPVSFDLGSIQSKLLTIDEEENGYHIVSKGNATVKANIQIPKRGANYLFVEFDVKNNRKKQDMSIRIENEKNKLTDRSHVYYNRNKTFRFAVACKQNLKKLHISFGKGDYQIYNVKCYAAKISEASVKKLYHNKMKITDNWTTGDILQGTVDSAEDGKLVTSIPNADGFSLFVDGKKAKIEDINYAFIGTSLTAGTHRIKLVYESPGLRVGKYVSVVGFLLCFILCLIRIFTGCRRKKFVLQ</sequence>
<feature type="transmembrane region" description="Helical" evidence="1">
    <location>
        <begin position="177"/>
        <end position="193"/>
    </location>
</feature>
<dbReference type="PANTHER" id="PTHR38454">
    <property type="entry name" value="INTEGRAL MEMBRANE PROTEIN-RELATED"/>
    <property type="match status" value="1"/>
</dbReference>
<dbReference type="EMBL" id="JACRSW010000001">
    <property type="protein sequence ID" value="MBC8556360.1"/>
    <property type="molecule type" value="Genomic_DNA"/>
</dbReference>
<comment type="caution">
    <text evidence="2">The sequence shown here is derived from an EMBL/GenBank/DDBJ whole genome shotgun (WGS) entry which is preliminary data.</text>
</comment>
<feature type="transmembrane region" description="Helical" evidence="1">
    <location>
        <begin position="410"/>
        <end position="430"/>
    </location>
</feature>
<reference evidence="2 3" key="1">
    <citation type="submission" date="2020-08" db="EMBL/GenBank/DDBJ databases">
        <title>Genome public.</title>
        <authorList>
            <person name="Liu C."/>
            <person name="Sun Q."/>
        </authorList>
    </citation>
    <scope>NUCLEOTIDE SEQUENCE [LARGE SCALE GENOMIC DNA]</scope>
    <source>
        <strain evidence="2 3">BX3</strain>
    </source>
</reference>
<name>A0ABR7MRE8_9FIRM</name>
<dbReference type="PANTHER" id="PTHR38454:SF1">
    <property type="entry name" value="INTEGRAL MEMBRANE PROTEIN"/>
    <property type="match status" value="1"/>
</dbReference>
<feature type="transmembrane region" description="Helical" evidence="1">
    <location>
        <begin position="362"/>
        <end position="380"/>
    </location>
</feature>
<keyword evidence="1" id="KW-1133">Transmembrane helix</keyword>
<feature type="transmembrane region" description="Helical" evidence="1">
    <location>
        <begin position="386"/>
        <end position="403"/>
    </location>
</feature>
<feature type="transmembrane region" description="Helical" evidence="1">
    <location>
        <begin position="306"/>
        <end position="324"/>
    </location>
</feature>
<keyword evidence="1" id="KW-0812">Transmembrane</keyword>
<keyword evidence="1" id="KW-0472">Membrane</keyword>
<dbReference type="Proteomes" id="UP000637513">
    <property type="component" value="Unassembled WGS sequence"/>
</dbReference>
<dbReference type="RefSeq" id="WP_249302438.1">
    <property type="nucleotide sequence ID" value="NZ_JACRSW010000001.1"/>
</dbReference>
<organism evidence="2 3">
    <name type="scientific">Jutongia hominis</name>
    <dbReference type="NCBI Taxonomy" id="2763664"/>
    <lineage>
        <taxon>Bacteria</taxon>
        <taxon>Bacillati</taxon>
        <taxon>Bacillota</taxon>
        <taxon>Clostridia</taxon>
        <taxon>Lachnospirales</taxon>
        <taxon>Lachnospiraceae</taxon>
        <taxon>Jutongia</taxon>
    </lineage>
</organism>
<feature type="transmembrane region" description="Helical" evidence="1">
    <location>
        <begin position="230"/>
        <end position="251"/>
    </location>
</feature>
<feature type="transmembrane region" description="Helical" evidence="1">
    <location>
        <begin position="100"/>
        <end position="120"/>
    </location>
</feature>
<feature type="transmembrane region" description="Helical" evidence="1">
    <location>
        <begin position="151"/>
        <end position="170"/>
    </location>
</feature>
<dbReference type="InterPro" id="IPR018580">
    <property type="entry name" value="Uncharacterised_YfhO"/>
</dbReference>
<evidence type="ECO:0000256" key="1">
    <source>
        <dbReference type="SAM" id="Phobius"/>
    </source>
</evidence>
<proteinExistence type="predicted"/>
<feature type="transmembrane region" description="Helical" evidence="1">
    <location>
        <begin position="831"/>
        <end position="850"/>
    </location>
</feature>
<dbReference type="Pfam" id="PF09586">
    <property type="entry name" value="YfhO"/>
    <property type="match status" value="1"/>
</dbReference>
<protein>
    <submittedName>
        <fullName evidence="2">YfhO family protein</fullName>
    </submittedName>
</protein>
<evidence type="ECO:0000313" key="3">
    <source>
        <dbReference type="Proteomes" id="UP000637513"/>
    </source>
</evidence>
<accession>A0ABR7MRE8</accession>
<gene>
    <name evidence="2" type="ORF">H8700_01295</name>
</gene>
<feature type="transmembrane region" description="Helical" evidence="1">
    <location>
        <begin position="276"/>
        <end position="299"/>
    </location>
</feature>
<feature type="transmembrane region" description="Helical" evidence="1">
    <location>
        <begin position="12"/>
        <end position="30"/>
    </location>
</feature>
<evidence type="ECO:0000313" key="2">
    <source>
        <dbReference type="EMBL" id="MBC8556360.1"/>
    </source>
</evidence>
<feature type="transmembrane region" description="Helical" evidence="1">
    <location>
        <begin position="330"/>
        <end position="350"/>
    </location>
</feature>
<keyword evidence="3" id="KW-1185">Reference proteome</keyword>